<dbReference type="Pfam" id="PF02567">
    <property type="entry name" value="PhzC-PhzF"/>
    <property type="match status" value="1"/>
</dbReference>
<accession>A0A0G2ICB6</accession>
<dbReference type="SUPFAM" id="SSF54506">
    <property type="entry name" value="Diaminopimelate epimerase-like"/>
    <property type="match status" value="1"/>
</dbReference>
<dbReference type="InterPro" id="IPR003719">
    <property type="entry name" value="Phenazine_PhzF-like"/>
</dbReference>
<dbReference type="Proteomes" id="UP000034164">
    <property type="component" value="Unassembled WGS sequence"/>
</dbReference>
<dbReference type="GO" id="GO:0005737">
    <property type="term" value="C:cytoplasm"/>
    <property type="evidence" value="ECO:0007669"/>
    <property type="project" value="TreeGrafter"/>
</dbReference>
<dbReference type="GO" id="GO:0016853">
    <property type="term" value="F:isomerase activity"/>
    <property type="evidence" value="ECO:0007669"/>
    <property type="project" value="TreeGrafter"/>
</dbReference>
<dbReference type="PANTHER" id="PTHR13774:SF32">
    <property type="entry name" value="ANTISENSE-ENHANCING SEQUENCE 1"/>
    <property type="match status" value="1"/>
</dbReference>
<feature type="active site" evidence="1">
    <location>
        <position position="49"/>
    </location>
</feature>
<evidence type="ECO:0000256" key="1">
    <source>
        <dbReference type="PIRSR" id="PIRSR016184-1"/>
    </source>
</evidence>
<comment type="caution">
    <text evidence="2">The sequence shown here is derived from an EMBL/GenBank/DDBJ whole genome shotgun (WGS) entry which is preliminary data.</text>
</comment>
<dbReference type="AlphaFoldDB" id="A0A0G2ICB6"/>
<dbReference type="EMBL" id="LCZI01000124">
    <property type="protein sequence ID" value="KKZ68317.1"/>
    <property type="molecule type" value="Genomic_DNA"/>
</dbReference>
<dbReference type="Gene3D" id="3.10.310.10">
    <property type="entry name" value="Diaminopimelate Epimerase, Chain A, domain 1"/>
    <property type="match status" value="2"/>
</dbReference>
<name>A0A0G2ICB6_9EURO</name>
<evidence type="ECO:0000313" key="3">
    <source>
        <dbReference type="Proteomes" id="UP000034164"/>
    </source>
</evidence>
<proteinExistence type="predicted"/>
<dbReference type="NCBIfam" id="TIGR00654">
    <property type="entry name" value="PhzF_family"/>
    <property type="match status" value="1"/>
</dbReference>
<organism evidence="2 3">
    <name type="scientific">[Emmonsia] crescens</name>
    <dbReference type="NCBI Taxonomy" id="73230"/>
    <lineage>
        <taxon>Eukaryota</taxon>
        <taxon>Fungi</taxon>
        <taxon>Dikarya</taxon>
        <taxon>Ascomycota</taxon>
        <taxon>Pezizomycotina</taxon>
        <taxon>Eurotiomycetes</taxon>
        <taxon>Eurotiomycetidae</taxon>
        <taxon>Onygenales</taxon>
        <taxon>Ajellomycetaceae</taxon>
        <taxon>Emergomyces</taxon>
    </lineage>
</organism>
<evidence type="ECO:0000313" key="2">
    <source>
        <dbReference type="EMBL" id="KKZ68317.1"/>
    </source>
</evidence>
<dbReference type="VEuPathDB" id="FungiDB:EMCG_05992"/>
<protein>
    <recommendedName>
        <fullName evidence="4">Phenazine biosynthesis protein</fullName>
    </recommendedName>
</protein>
<reference evidence="3" key="1">
    <citation type="journal article" date="2015" name="PLoS Genet.">
        <title>The dynamic genome and transcriptome of the human fungal pathogen Blastomyces and close relative Emmonsia.</title>
        <authorList>
            <person name="Munoz J.F."/>
            <person name="Gauthier G.M."/>
            <person name="Desjardins C.A."/>
            <person name="Gallo J.E."/>
            <person name="Holder J."/>
            <person name="Sullivan T.D."/>
            <person name="Marty A.J."/>
            <person name="Carmen J.C."/>
            <person name="Chen Z."/>
            <person name="Ding L."/>
            <person name="Gujja S."/>
            <person name="Magrini V."/>
            <person name="Misas E."/>
            <person name="Mitreva M."/>
            <person name="Priest M."/>
            <person name="Saif S."/>
            <person name="Whiston E.A."/>
            <person name="Young S."/>
            <person name="Zeng Q."/>
            <person name="Goldman W.E."/>
            <person name="Mardis E.R."/>
            <person name="Taylor J.W."/>
            <person name="McEwen J.G."/>
            <person name="Clay O.K."/>
            <person name="Klein B.S."/>
            <person name="Cuomo C.A."/>
        </authorList>
    </citation>
    <scope>NUCLEOTIDE SEQUENCE [LARGE SCALE GENOMIC DNA]</scope>
    <source>
        <strain evidence="3">UAMH 3008</strain>
    </source>
</reference>
<evidence type="ECO:0008006" key="4">
    <source>
        <dbReference type="Google" id="ProtNLM"/>
    </source>
</evidence>
<dbReference type="PANTHER" id="PTHR13774">
    <property type="entry name" value="PHENAZINE BIOSYNTHESIS PROTEIN"/>
    <property type="match status" value="1"/>
</dbReference>
<gene>
    <name evidence="2" type="ORF">EMCG_05992</name>
</gene>
<sequence length="345" mass="36871">MSPTIPFSIVDVFSSTAFKGNPLAVVNDVSSTLSTTQMQLIARQFNLSETTFLNPPTLPNTAFRLRSFLPDGKEVFGAGHNSLGALWWLAKHGHVQNIVAAEKKRDGSGLRFNFNQQMGQDALPVSIVEGPDGKLAVTLQQVPPQYYGIHRNLASLAQTLGIDVADIGFEFGGKKITNAKVVSTSSSRHLLVPIANATVLNSIKMRDRDALLREIVSVDPLAYGLYLFATSPPISSEEDGEKNPAFQARFFSPGMAGEDPATGSAAGPLAAYLQNVDVLSVKRGETREISVLQGLRVGRACLLTVSVERRENGDSVGTGINISISGGGVEVMTGEVAVPEEDVEF</sequence>
<dbReference type="OrthoDB" id="75169at2759"/>
<dbReference type="PIRSF" id="PIRSF016184">
    <property type="entry name" value="PhzC_PhzF"/>
    <property type="match status" value="1"/>
</dbReference>